<keyword evidence="2" id="KW-1185">Reference proteome</keyword>
<dbReference type="GO" id="GO:0003677">
    <property type="term" value="F:DNA binding"/>
    <property type="evidence" value="ECO:0007669"/>
    <property type="project" value="UniProtKB-KW"/>
</dbReference>
<dbReference type="OrthoDB" id="1752253at2759"/>
<organism evidence="1 2">
    <name type="scientific">Phtheirospermum japonicum</name>
    <dbReference type="NCBI Taxonomy" id="374723"/>
    <lineage>
        <taxon>Eukaryota</taxon>
        <taxon>Viridiplantae</taxon>
        <taxon>Streptophyta</taxon>
        <taxon>Embryophyta</taxon>
        <taxon>Tracheophyta</taxon>
        <taxon>Spermatophyta</taxon>
        <taxon>Magnoliopsida</taxon>
        <taxon>eudicotyledons</taxon>
        <taxon>Gunneridae</taxon>
        <taxon>Pentapetalae</taxon>
        <taxon>asterids</taxon>
        <taxon>lamiids</taxon>
        <taxon>Lamiales</taxon>
        <taxon>Orobanchaceae</taxon>
        <taxon>Orobanchaceae incertae sedis</taxon>
        <taxon>Phtheirospermum</taxon>
    </lineage>
</organism>
<dbReference type="GO" id="GO:0003700">
    <property type="term" value="F:DNA-binding transcription factor activity"/>
    <property type="evidence" value="ECO:0007669"/>
    <property type="project" value="InterPro"/>
</dbReference>
<gene>
    <name evidence="1" type="ORF">PHJA_002809200</name>
</gene>
<dbReference type="AlphaFoldDB" id="A0A830DL47"/>
<dbReference type="PANTHER" id="PTHR45950">
    <property type="entry name" value="HOMEOBOX-LEUCINE ZIPPER PROTEIN ATHB-14"/>
    <property type="match status" value="1"/>
</dbReference>
<sequence>MAALFLQIQNLLSDPNLSGKKCFSASVGSEQTVHQNLNYSQSMPLLALIQTFISIPNLPQRHRFPEMIKFCSQSAVEEVQDELDKAFVGTQRLYGVRVRPAWSGFNWNHCYFSRLHCVASHTCGLVGLEPTRVTEILKDRPSGYRDCRAVDVLSMLSTGNDGNTEFLYMQALSGVYKTHILMCILSFVRVVDENVMWMHDQLKEMGREIVWREDYVDSGQRSRLWDRDEILKVLKNEKYGSGRSVARFRENDI</sequence>
<protein>
    <submittedName>
        <fullName evidence="1">Homeobox-leucine zipper protein athb-15</fullName>
    </submittedName>
</protein>
<proteinExistence type="predicted"/>
<dbReference type="PANTHER" id="PTHR45950:SF6">
    <property type="entry name" value="HOMEOBOX-LEUCINE ZIPPER PROTEIN ATHB-8"/>
    <property type="match status" value="1"/>
</dbReference>
<evidence type="ECO:0000313" key="1">
    <source>
        <dbReference type="EMBL" id="GFQ06652.1"/>
    </source>
</evidence>
<keyword evidence="1" id="KW-0371">Homeobox</keyword>
<name>A0A830DL47_9LAMI</name>
<accession>A0A830DL47</accession>
<comment type="caution">
    <text evidence="1">The sequence shown here is derived from an EMBL/GenBank/DDBJ whole genome shotgun (WGS) entry which is preliminary data.</text>
</comment>
<reference evidence="1" key="1">
    <citation type="submission" date="2020-07" db="EMBL/GenBank/DDBJ databases">
        <title>Ethylene signaling mediates host invasion by parasitic plants.</title>
        <authorList>
            <person name="Yoshida S."/>
        </authorList>
    </citation>
    <scope>NUCLEOTIDE SEQUENCE</scope>
    <source>
        <strain evidence="1">Okayama</strain>
    </source>
</reference>
<dbReference type="Proteomes" id="UP000653305">
    <property type="component" value="Unassembled WGS sequence"/>
</dbReference>
<dbReference type="InterPro" id="IPR044830">
    <property type="entry name" value="HD-Zip_III"/>
</dbReference>
<evidence type="ECO:0000313" key="2">
    <source>
        <dbReference type="Proteomes" id="UP000653305"/>
    </source>
</evidence>
<dbReference type="EMBL" id="BMAC01001282">
    <property type="protein sequence ID" value="GFQ06652.1"/>
    <property type="molecule type" value="Genomic_DNA"/>
</dbReference>
<keyword evidence="1" id="KW-0238">DNA-binding</keyword>